<keyword evidence="3" id="KW-0472">Membrane</keyword>
<evidence type="ECO:0000259" key="5">
    <source>
        <dbReference type="Pfam" id="PF00931"/>
    </source>
</evidence>
<dbReference type="InterPro" id="IPR027417">
    <property type="entry name" value="P-loop_NTPase"/>
</dbReference>
<keyword evidence="8" id="KW-1185">Reference proteome</keyword>
<evidence type="ECO:0000313" key="7">
    <source>
        <dbReference type="EMBL" id="KAK2023087.1"/>
    </source>
</evidence>
<dbReference type="Gene3D" id="1.25.40.10">
    <property type="entry name" value="Tetratricopeptide repeat domain"/>
    <property type="match status" value="2"/>
</dbReference>
<dbReference type="Pfam" id="PF07819">
    <property type="entry name" value="PGAP1"/>
    <property type="match status" value="1"/>
</dbReference>
<dbReference type="InterPro" id="IPR019734">
    <property type="entry name" value="TPR_rpt"/>
</dbReference>
<keyword evidence="3" id="KW-0256">Endoplasmic reticulum</keyword>
<dbReference type="GO" id="GO:0005789">
    <property type="term" value="C:endoplasmic reticulum membrane"/>
    <property type="evidence" value="ECO:0007669"/>
    <property type="project" value="UniProtKB-SubCell"/>
</dbReference>
<dbReference type="PANTHER" id="PTHR46082">
    <property type="entry name" value="ATP/GTP-BINDING PROTEIN-RELATED"/>
    <property type="match status" value="1"/>
</dbReference>
<dbReference type="GO" id="GO:0016788">
    <property type="term" value="F:hydrolase activity, acting on ester bonds"/>
    <property type="evidence" value="ECO:0007669"/>
    <property type="project" value="InterPro"/>
</dbReference>
<dbReference type="InterPro" id="IPR012908">
    <property type="entry name" value="PGAP1-ab_dom-like"/>
</dbReference>
<keyword evidence="3" id="KW-0653">Protein transport</keyword>
<comment type="caution">
    <text evidence="7">The sequence shown here is derived from an EMBL/GenBank/DDBJ whole genome shotgun (WGS) entry which is preliminary data.</text>
</comment>
<comment type="subcellular location">
    <subcellularLocation>
        <location evidence="3">Endoplasmic reticulum membrane</location>
    </subcellularLocation>
</comment>
<protein>
    <recommendedName>
        <fullName evidence="2 3">GPI inositol-deacylase</fullName>
        <ecNumber evidence="3">3.1.-.-</ecNumber>
    </recommendedName>
</protein>
<name>A0AAD9H7B2_9PEZI</name>
<dbReference type="GO" id="GO:0015031">
    <property type="term" value="P:protein transport"/>
    <property type="evidence" value="ECO:0007669"/>
    <property type="project" value="UniProtKB-KW"/>
</dbReference>
<dbReference type="SUPFAM" id="SSF53474">
    <property type="entry name" value="alpha/beta-Hydrolases"/>
    <property type="match status" value="1"/>
</dbReference>
<feature type="domain" description="GPI inositol-deacylase PGAP1-like alpha/beta" evidence="6">
    <location>
        <begin position="55"/>
        <end position="202"/>
    </location>
</feature>
<dbReference type="InterPro" id="IPR029058">
    <property type="entry name" value="AB_hydrolase_fold"/>
</dbReference>
<evidence type="ECO:0000259" key="6">
    <source>
        <dbReference type="Pfam" id="PF07819"/>
    </source>
</evidence>
<dbReference type="SUPFAM" id="SSF48452">
    <property type="entry name" value="TPR-like"/>
    <property type="match status" value="2"/>
</dbReference>
<evidence type="ECO:0000256" key="4">
    <source>
        <dbReference type="SAM" id="SignalP"/>
    </source>
</evidence>
<evidence type="ECO:0000256" key="2">
    <source>
        <dbReference type="ARBA" id="ARBA00015856"/>
    </source>
</evidence>
<feature type="signal peptide" evidence="4">
    <location>
        <begin position="1"/>
        <end position="19"/>
    </location>
</feature>
<reference evidence="7" key="1">
    <citation type="submission" date="2021-06" db="EMBL/GenBank/DDBJ databases">
        <title>Comparative genomics, transcriptomics and evolutionary studies reveal genomic signatures of adaptation to plant cell wall in hemibiotrophic fungi.</title>
        <authorList>
            <consortium name="DOE Joint Genome Institute"/>
            <person name="Baroncelli R."/>
            <person name="Diaz J.F."/>
            <person name="Benocci T."/>
            <person name="Peng M."/>
            <person name="Battaglia E."/>
            <person name="Haridas S."/>
            <person name="Andreopoulos W."/>
            <person name="Labutti K."/>
            <person name="Pangilinan J."/>
            <person name="Floch G.L."/>
            <person name="Makela M.R."/>
            <person name="Henrissat B."/>
            <person name="Grigoriev I.V."/>
            <person name="Crouch J.A."/>
            <person name="De Vries R.P."/>
            <person name="Sukno S.A."/>
            <person name="Thon M.R."/>
        </authorList>
    </citation>
    <scope>NUCLEOTIDE SEQUENCE</scope>
    <source>
        <strain evidence="7">MAFF235873</strain>
    </source>
</reference>
<proteinExistence type="inferred from homology"/>
<comment type="similarity">
    <text evidence="3">Belongs to the GPI inositol-deacylase family.</text>
</comment>
<dbReference type="PANTHER" id="PTHR46082:SF6">
    <property type="entry name" value="AAA+ ATPASE DOMAIN-CONTAINING PROTEIN-RELATED"/>
    <property type="match status" value="1"/>
</dbReference>
<dbReference type="AlphaFoldDB" id="A0AAD9H7B2"/>
<dbReference type="SUPFAM" id="SSF52540">
    <property type="entry name" value="P-loop containing nucleoside triphosphate hydrolases"/>
    <property type="match status" value="1"/>
</dbReference>
<dbReference type="EMBL" id="MU843013">
    <property type="protein sequence ID" value="KAK2023087.1"/>
    <property type="molecule type" value="Genomic_DNA"/>
</dbReference>
<feature type="chain" id="PRO_5042081360" description="GPI inositol-deacylase" evidence="4">
    <location>
        <begin position="20"/>
        <end position="1062"/>
    </location>
</feature>
<dbReference type="InterPro" id="IPR002182">
    <property type="entry name" value="NB-ARC"/>
</dbReference>
<evidence type="ECO:0000256" key="3">
    <source>
        <dbReference type="RuleBase" id="RU365011"/>
    </source>
</evidence>
<dbReference type="SMART" id="SM00028">
    <property type="entry name" value="TPR"/>
    <property type="match status" value="4"/>
</dbReference>
<comment type="function">
    <text evidence="1 3">Involved in inositol deacylation of GPI-anchored proteins which plays important roles in the quality control and ER-associated degradation of GPI-anchored proteins.</text>
</comment>
<dbReference type="EC" id="3.1.-.-" evidence="3"/>
<evidence type="ECO:0000313" key="8">
    <source>
        <dbReference type="Proteomes" id="UP001232148"/>
    </source>
</evidence>
<keyword evidence="3" id="KW-0813">Transport</keyword>
<organism evidence="7 8">
    <name type="scientific">Colletotrichum zoysiae</name>
    <dbReference type="NCBI Taxonomy" id="1216348"/>
    <lineage>
        <taxon>Eukaryota</taxon>
        <taxon>Fungi</taxon>
        <taxon>Dikarya</taxon>
        <taxon>Ascomycota</taxon>
        <taxon>Pezizomycotina</taxon>
        <taxon>Sordariomycetes</taxon>
        <taxon>Hypocreomycetidae</taxon>
        <taxon>Glomerellales</taxon>
        <taxon>Glomerellaceae</taxon>
        <taxon>Colletotrichum</taxon>
        <taxon>Colletotrichum graminicola species complex</taxon>
    </lineage>
</organism>
<keyword evidence="4" id="KW-0732">Signal</keyword>
<dbReference type="GO" id="GO:0043531">
    <property type="term" value="F:ADP binding"/>
    <property type="evidence" value="ECO:0007669"/>
    <property type="project" value="InterPro"/>
</dbReference>
<gene>
    <name evidence="7" type="ORF">LX32DRAFT_628702</name>
</gene>
<dbReference type="Pfam" id="PF13424">
    <property type="entry name" value="TPR_12"/>
    <property type="match status" value="2"/>
</dbReference>
<keyword evidence="3" id="KW-0378">Hydrolase</keyword>
<dbReference type="Pfam" id="PF13374">
    <property type="entry name" value="TPR_10"/>
    <property type="match status" value="2"/>
</dbReference>
<dbReference type="InterPro" id="IPR011990">
    <property type="entry name" value="TPR-like_helical_dom_sf"/>
</dbReference>
<dbReference type="InterPro" id="IPR053137">
    <property type="entry name" value="NLR-like"/>
</dbReference>
<feature type="domain" description="NB-ARC" evidence="5">
    <location>
        <begin position="358"/>
        <end position="520"/>
    </location>
</feature>
<dbReference type="Pfam" id="PF00931">
    <property type="entry name" value="NB-ARC"/>
    <property type="match status" value="1"/>
</dbReference>
<dbReference type="Gene3D" id="3.40.50.300">
    <property type="entry name" value="P-loop containing nucleotide triphosphate hydrolases"/>
    <property type="match status" value="1"/>
</dbReference>
<sequence>MHCLTVLAILIVLLSNAFLYDWCTKGIPSRLDRSQAPKSAFGIVPAGAGEFLTRADGVDIVFVHGLGSNPDTTWIAKASSHDDEAVTGSERLVNWVSDFLPDDLQTAQRNIRIFFYNYDTYWERDAVHSRLQTLGNEFLEELYSKVYASEADRSRHLILVAHSHGGLVVKQVLLLAQSSSKFDFIAESTKAIIFLGSPHRGTSLGKWGWMWAQALRPLGSNPSILADLGYDSVLLGDLHDNFFDAITKNRDKNMQIFNFFEKRPTILLRTWFVQWQQFCVREESAKFKGYGVRNIGLDVDHYGLNKFGSRSDSYEKIKSKLLEVTQDLAKVAKRHYYVPVERSDTYTDRLELSRDLDEKMQKHHVEADVPHAVVLHGLGGTGKSQMALDYAQRNKDRYNPILWLDATNEDSMRSSFKGCATQLQVQVGHVENQGSVFEDPAVQAVNRWLRDRTEADDQWLVIVDNADDIHWGLKKIIPKGQRGSVIITSQDSRSPLLLNGACEQVRIDVMSPTEAATLLLKHLKIDTASASKETRRYCNELVQKLGYLALAIDLAGAYIGNEKVPQDALSQYLTDYDNHHNELLKMNDFRGLRPTEKTVWTVWDATLKKIREHYTSVRPDLLLTFLAHFKGDVIQEEMFRLASLFTTNKYRSWDWFNGEMPQEFKQFLSTKDGKWNSFYYRQGRDILVRYNLLHQVQVEQKWPGVTMHKLVRWRAKQDDKGQSLHWGYYEPFIFAACDVLNSEGPVEFRRHLLVHMQDIDEDLSLYNENIKASGMGIKWHFKIILGNIYYDEGRLKEAEKLFLHAVELSNMLFGEEHHSTLLSINRLASTLMKKGRWKTAEKLYRQVLEISKRMLEDEHLEVLVASSNLAVILWNQNQGNEAEELQNRVVEMSKRMLGEEHPDVLSIGGNLALMLADQKQWEKAEELQTMVLETRKRLLGEENLATAQSMGNLASILVHQGRYGEAEELRARSLAVIRRVLGAKHPKTLFAMYALAGIHHYQGRWDDAVELLQDCTPPMVEVFGVEHPDTKHILSTLAEWREQRQKEQELSKGHADDADISG</sequence>
<evidence type="ECO:0000256" key="1">
    <source>
        <dbReference type="ARBA" id="ARBA00003496"/>
    </source>
</evidence>
<dbReference type="Gene3D" id="3.40.50.1820">
    <property type="entry name" value="alpha/beta hydrolase"/>
    <property type="match status" value="1"/>
</dbReference>
<accession>A0AAD9H7B2</accession>
<dbReference type="Proteomes" id="UP001232148">
    <property type="component" value="Unassembled WGS sequence"/>
</dbReference>